<dbReference type="AlphaFoldDB" id="A0ABD3BCH4"/>
<organism evidence="2 3">
    <name type="scientific">Castilleja foliolosa</name>
    <dbReference type="NCBI Taxonomy" id="1961234"/>
    <lineage>
        <taxon>Eukaryota</taxon>
        <taxon>Viridiplantae</taxon>
        <taxon>Streptophyta</taxon>
        <taxon>Embryophyta</taxon>
        <taxon>Tracheophyta</taxon>
        <taxon>Spermatophyta</taxon>
        <taxon>Magnoliopsida</taxon>
        <taxon>eudicotyledons</taxon>
        <taxon>Gunneridae</taxon>
        <taxon>Pentapetalae</taxon>
        <taxon>asterids</taxon>
        <taxon>lamiids</taxon>
        <taxon>Lamiales</taxon>
        <taxon>Orobanchaceae</taxon>
        <taxon>Pedicularideae</taxon>
        <taxon>Castillejinae</taxon>
        <taxon>Castilleja</taxon>
    </lineage>
</organism>
<evidence type="ECO:0000256" key="1">
    <source>
        <dbReference type="SAM" id="MobiDB-lite"/>
    </source>
</evidence>
<accession>A0ABD3BCH4</accession>
<gene>
    <name evidence="2" type="ORF">CASFOL_040736</name>
</gene>
<feature type="compositionally biased region" description="Low complexity" evidence="1">
    <location>
        <begin position="1"/>
        <end position="18"/>
    </location>
</feature>
<comment type="caution">
    <text evidence="2">The sequence shown here is derived from an EMBL/GenBank/DDBJ whole genome shotgun (WGS) entry which is preliminary data.</text>
</comment>
<feature type="region of interest" description="Disordered" evidence="1">
    <location>
        <begin position="1"/>
        <end position="24"/>
    </location>
</feature>
<protein>
    <submittedName>
        <fullName evidence="2">Uncharacterized protein</fullName>
    </submittedName>
</protein>
<name>A0ABD3BCH4_9LAMI</name>
<keyword evidence="3" id="KW-1185">Reference proteome</keyword>
<reference evidence="3" key="1">
    <citation type="journal article" date="2024" name="IScience">
        <title>Strigolactones Initiate the Formation of Haustorium-like Structures in Castilleja.</title>
        <authorList>
            <person name="Buerger M."/>
            <person name="Peterson D."/>
            <person name="Chory J."/>
        </authorList>
    </citation>
    <scope>NUCLEOTIDE SEQUENCE [LARGE SCALE GENOMIC DNA]</scope>
</reference>
<evidence type="ECO:0000313" key="3">
    <source>
        <dbReference type="Proteomes" id="UP001632038"/>
    </source>
</evidence>
<proteinExistence type="predicted"/>
<evidence type="ECO:0000313" key="2">
    <source>
        <dbReference type="EMBL" id="KAL3615075.1"/>
    </source>
</evidence>
<dbReference type="Proteomes" id="UP001632038">
    <property type="component" value="Unassembled WGS sequence"/>
</dbReference>
<sequence>MDLLLSDFDSLRESSSSDYQEDSESLYGGRTRSIFSSLEESIEKIDTFLMFERGFLYGDIVCSASDLSGQRER</sequence>
<dbReference type="EMBL" id="JAVIJP010000100">
    <property type="protein sequence ID" value="KAL3615075.1"/>
    <property type="molecule type" value="Genomic_DNA"/>
</dbReference>